<dbReference type="EMBL" id="CM046509">
    <property type="protein sequence ID" value="KAI8663535.1"/>
    <property type="molecule type" value="Genomic_DNA"/>
</dbReference>
<reference evidence="1" key="1">
    <citation type="submission" date="2022-06" db="EMBL/GenBank/DDBJ databases">
        <title>Fusarium solani species complex genomes reveal bases of compartmentalisation and animal pathogenesis.</title>
        <authorList>
            <person name="Tsai I.J."/>
        </authorList>
    </citation>
    <scope>NUCLEOTIDE SEQUENCE</scope>
    <source>
        <strain evidence="1">Fu6.1</strain>
    </source>
</reference>
<sequence>MDAELRQQYSDESLRGMLKSKAVMHEELEKQVRSYAPASWTQDGLSEGIWSRTLPLRESPARARKTPDEYDVQRFHNQQEVISISIVPAHATEPFEPQPASSLQEGETEKHYRYKPLAKDEIRLIEIQPGSYGPITVSISHASFRNPPKYRALSYVWGDATRQQPVRCNNNQQVWVTENCYSALQRLRHSDKKVTFWIDAICINQRDTPERNSQVQIMATIYRKAQGITIYLGEEDQGSDLAMEALEKATFLPTCAIRAKCTDPAKSQDPDVVALRNLFARPWFKRVWVLQEVRNGKFPVIICGPKVLPWRVLDKFTKFGFPRTFGLIPVPLDIRTASRAEERFDAEGLFRRLCKARVCLATDPRDKVFALLPLFSKVDGDGVKGFLPDYSRSTKDTFVNLAKYLLRSSEVGFSLLYATESHSSLEGLPSWVPDWNSIPQTQYIYSPAHLTAAMRTVYNTHTLAKFLPGNVLSFGATNWGIVNQIASTCNTEDPRWSKTVFEEWRNLALSHVQTTKSVYTFTRQEEFYLFLGHELPEIFFGSLRAHPSWIKYAWAGLFSDFETACENPYARPDYHQATEALKFHLRLKETCHGQKLVMVSGESHRFFTYAITDAEVHVGDKVVQVANRPKPFQAFGIIIRKRPDSSDKYTLVGKCRLQSVVRYGALEDPTWFLIS</sequence>
<protein>
    <submittedName>
        <fullName evidence="1">HET domain-containing protein</fullName>
    </submittedName>
</protein>
<organism evidence="1 2">
    <name type="scientific">Fusarium keratoplasticum</name>
    <dbReference type="NCBI Taxonomy" id="1328300"/>
    <lineage>
        <taxon>Eukaryota</taxon>
        <taxon>Fungi</taxon>
        <taxon>Dikarya</taxon>
        <taxon>Ascomycota</taxon>
        <taxon>Pezizomycotina</taxon>
        <taxon>Sordariomycetes</taxon>
        <taxon>Hypocreomycetidae</taxon>
        <taxon>Hypocreales</taxon>
        <taxon>Nectriaceae</taxon>
        <taxon>Fusarium</taxon>
        <taxon>Fusarium solani species complex</taxon>
    </lineage>
</organism>
<accession>A0ACC0QR25</accession>
<proteinExistence type="predicted"/>
<comment type="caution">
    <text evidence="1">The sequence shown here is derived from an EMBL/GenBank/DDBJ whole genome shotgun (WGS) entry which is preliminary data.</text>
</comment>
<evidence type="ECO:0000313" key="2">
    <source>
        <dbReference type="Proteomes" id="UP001065298"/>
    </source>
</evidence>
<dbReference type="Proteomes" id="UP001065298">
    <property type="component" value="Chromosome 7"/>
</dbReference>
<keyword evidence="2" id="KW-1185">Reference proteome</keyword>
<gene>
    <name evidence="1" type="ORF">NCS57_00954800</name>
</gene>
<evidence type="ECO:0000313" key="1">
    <source>
        <dbReference type="EMBL" id="KAI8663535.1"/>
    </source>
</evidence>
<name>A0ACC0QR25_9HYPO</name>